<comment type="caution">
    <text evidence="2">The sequence shown here is derived from an EMBL/GenBank/DDBJ whole genome shotgun (WGS) entry which is preliminary data.</text>
</comment>
<sequence>MNTTLRIEDPAIRSLVCEHCWQQLFTYDAFQSVWTMEETPDSKGYSYTTTWESMRESIGQGCNWCNLLSSRAKTATGECTISVASSTEAQKYTPAGIKKLTVKYHGKDGSFNSGFGYRLYTTSDDNASQIIRARDRVLELDTPSSYKLALECLDRCINFHDKCPKPVEQCLLPDRVIDCSNLEQPKIVITSNTLGAYATLSYVWGKKQNLVATTKNIDSFVNDGLEVELLPPTIQHALKVAHDLGMQYLWIDALCILQDSAEDKGRQIAQMHRIYTNSYFTIIAACANGVDEGFLQDRPARVPSGRIPFICPDGKVGTVCLASTEMIGYDVTKMYHDEMEPVNYRGWCLQERVLSKRSFIFASDTIKYYCQTETVNIGDALCEPSTGPRLPEAFTTASAQDLSPDELMWARRSWLFMIWEYTRRSLTRPDEDKLNAMAGIAEQYYHIWQAKYYAGLWEHTFLEDLLWKRGAASEGPTERSATYRAPTWSWASVDGHTDAPNFESQLTPGAYNIGRCRIVECNVTPGRQDSPFAAVIAAYLKLEVYLHEVVLKQEGSSKTYFKIFLQSTPSAEGRHIGSVGFDCLEDITIISPAYVAPVFWDRGQSFVQALVLATSAGGHFRRLGRFSLEGKGDWVENAEKKIIAII</sequence>
<reference evidence="2 3" key="1">
    <citation type="journal article" date="2018" name="Evol. Lett.">
        <title>Horizontal gene cluster transfer increased hallucinogenic mushroom diversity.</title>
        <authorList>
            <person name="Reynolds H.T."/>
            <person name="Vijayakumar V."/>
            <person name="Gluck-Thaler E."/>
            <person name="Korotkin H.B."/>
            <person name="Matheny P.B."/>
            <person name="Slot J.C."/>
        </authorList>
    </citation>
    <scope>NUCLEOTIDE SEQUENCE [LARGE SCALE GENOMIC DNA]</scope>
    <source>
        <strain evidence="2 3">SRW20</strain>
    </source>
</reference>
<feature type="domain" description="Heterokaryon incompatibility" evidence="1">
    <location>
        <begin position="197"/>
        <end position="351"/>
    </location>
</feature>
<proteinExistence type="predicted"/>
<name>A0A409W4G3_9AGAR</name>
<dbReference type="PANTHER" id="PTHR33112:SF8">
    <property type="entry name" value="HETEROKARYON INCOMPATIBILITY DOMAIN-CONTAINING PROTEIN"/>
    <property type="match status" value="1"/>
</dbReference>
<dbReference type="EMBL" id="NHYE01005408">
    <property type="protein sequence ID" value="PPQ73386.1"/>
    <property type="molecule type" value="Genomic_DNA"/>
</dbReference>
<accession>A0A409W4G3</accession>
<evidence type="ECO:0000313" key="3">
    <source>
        <dbReference type="Proteomes" id="UP000284706"/>
    </source>
</evidence>
<dbReference type="OrthoDB" id="5125733at2759"/>
<dbReference type="Pfam" id="PF06985">
    <property type="entry name" value="HET"/>
    <property type="match status" value="1"/>
</dbReference>
<dbReference type="InterPro" id="IPR010730">
    <property type="entry name" value="HET"/>
</dbReference>
<protein>
    <recommendedName>
        <fullName evidence="1">Heterokaryon incompatibility domain-containing protein</fullName>
    </recommendedName>
</protein>
<dbReference type="Proteomes" id="UP000284706">
    <property type="component" value="Unassembled WGS sequence"/>
</dbReference>
<gene>
    <name evidence="2" type="ORF">CVT26_015489</name>
</gene>
<evidence type="ECO:0000259" key="1">
    <source>
        <dbReference type="Pfam" id="PF06985"/>
    </source>
</evidence>
<dbReference type="InParanoid" id="A0A409W4G3"/>
<organism evidence="2 3">
    <name type="scientific">Gymnopilus dilepis</name>
    <dbReference type="NCBI Taxonomy" id="231916"/>
    <lineage>
        <taxon>Eukaryota</taxon>
        <taxon>Fungi</taxon>
        <taxon>Dikarya</taxon>
        <taxon>Basidiomycota</taxon>
        <taxon>Agaricomycotina</taxon>
        <taxon>Agaricomycetes</taxon>
        <taxon>Agaricomycetidae</taxon>
        <taxon>Agaricales</taxon>
        <taxon>Agaricineae</taxon>
        <taxon>Hymenogastraceae</taxon>
        <taxon>Gymnopilus</taxon>
    </lineage>
</organism>
<keyword evidence="3" id="KW-1185">Reference proteome</keyword>
<evidence type="ECO:0000313" key="2">
    <source>
        <dbReference type="EMBL" id="PPQ73386.1"/>
    </source>
</evidence>
<dbReference type="AlphaFoldDB" id="A0A409W4G3"/>
<dbReference type="PANTHER" id="PTHR33112">
    <property type="entry name" value="DOMAIN PROTEIN, PUTATIVE-RELATED"/>
    <property type="match status" value="1"/>
</dbReference>
<dbReference type="STRING" id="231916.A0A409W4G3"/>